<keyword evidence="6 13" id="KW-0732">Signal</keyword>
<keyword evidence="5" id="KW-0813">Transport</keyword>
<evidence type="ECO:0000256" key="11">
    <source>
        <dbReference type="ARBA" id="ARBA00023237"/>
    </source>
</evidence>
<keyword evidence="11" id="KW-0998">Cell outer membrane</keyword>
<evidence type="ECO:0000256" key="8">
    <source>
        <dbReference type="ARBA" id="ARBA00023136"/>
    </source>
</evidence>
<evidence type="ECO:0000256" key="13">
    <source>
        <dbReference type="SAM" id="SignalP"/>
    </source>
</evidence>
<dbReference type="InterPro" id="IPR004565">
    <property type="entry name" value="OM_lipoprot_LolB"/>
</dbReference>
<evidence type="ECO:0000256" key="4">
    <source>
        <dbReference type="ARBA" id="ARBA00016202"/>
    </source>
</evidence>
<evidence type="ECO:0000256" key="6">
    <source>
        <dbReference type="ARBA" id="ARBA00022729"/>
    </source>
</evidence>
<feature type="signal peptide" evidence="13">
    <location>
        <begin position="1"/>
        <end position="17"/>
    </location>
</feature>
<evidence type="ECO:0000256" key="7">
    <source>
        <dbReference type="ARBA" id="ARBA00022927"/>
    </source>
</evidence>
<comment type="subunit">
    <text evidence="3">Monomer.</text>
</comment>
<evidence type="ECO:0000256" key="2">
    <source>
        <dbReference type="ARBA" id="ARBA00009696"/>
    </source>
</evidence>
<proteinExistence type="inferred from homology"/>
<evidence type="ECO:0000256" key="3">
    <source>
        <dbReference type="ARBA" id="ARBA00011245"/>
    </source>
</evidence>
<evidence type="ECO:0000256" key="9">
    <source>
        <dbReference type="ARBA" id="ARBA00023139"/>
    </source>
</evidence>
<dbReference type="EMBL" id="CP072110">
    <property type="protein sequence ID" value="QTH64450.1"/>
    <property type="molecule type" value="Genomic_DNA"/>
</dbReference>
<dbReference type="SUPFAM" id="SSF89392">
    <property type="entry name" value="Prokaryotic lipoproteins and lipoprotein localization factors"/>
    <property type="match status" value="1"/>
</dbReference>
<dbReference type="Pfam" id="PF03550">
    <property type="entry name" value="LolB"/>
    <property type="match status" value="1"/>
</dbReference>
<evidence type="ECO:0000313" key="14">
    <source>
        <dbReference type="EMBL" id="QTH64450.1"/>
    </source>
</evidence>
<dbReference type="PROSITE" id="PS51257">
    <property type="entry name" value="PROKAR_LIPOPROTEIN"/>
    <property type="match status" value="1"/>
</dbReference>
<name>A0A975DF23_9GAMM</name>
<keyword evidence="8" id="KW-0472">Membrane</keyword>
<dbReference type="CDD" id="cd16326">
    <property type="entry name" value="LolB"/>
    <property type="match status" value="1"/>
</dbReference>
<dbReference type="Gene3D" id="2.50.20.10">
    <property type="entry name" value="Lipoprotein localisation LolA/LolB/LppX"/>
    <property type="match status" value="1"/>
</dbReference>
<gene>
    <name evidence="14" type="ORF">J1N51_02920</name>
</gene>
<evidence type="ECO:0000256" key="12">
    <source>
        <dbReference type="ARBA" id="ARBA00023288"/>
    </source>
</evidence>
<keyword evidence="12 14" id="KW-0449">Lipoprotein</keyword>
<dbReference type="Proteomes" id="UP000682739">
    <property type="component" value="Chromosome"/>
</dbReference>
<keyword evidence="10" id="KW-0143">Chaperone</keyword>
<evidence type="ECO:0000313" key="15">
    <source>
        <dbReference type="Proteomes" id="UP000682739"/>
    </source>
</evidence>
<feature type="chain" id="PRO_5037447324" description="Outer-membrane lipoprotein LolB" evidence="13">
    <location>
        <begin position="18"/>
        <end position="214"/>
    </location>
</feature>
<keyword evidence="15" id="KW-1185">Reference proteome</keyword>
<comment type="similarity">
    <text evidence="2">Belongs to the LolB family.</text>
</comment>
<dbReference type="RefSeq" id="WP_208832504.1">
    <property type="nucleotide sequence ID" value="NZ_CP072110.1"/>
</dbReference>
<dbReference type="InterPro" id="IPR029046">
    <property type="entry name" value="LolA/LolB/LppX"/>
</dbReference>
<evidence type="ECO:0000256" key="10">
    <source>
        <dbReference type="ARBA" id="ARBA00023186"/>
    </source>
</evidence>
<dbReference type="GO" id="GO:0009279">
    <property type="term" value="C:cell outer membrane"/>
    <property type="evidence" value="ECO:0007669"/>
    <property type="project" value="UniProtKB-SubCell"/>
</dbReference>
<organism evidence="14 15">
    <name type="scientific">Psychrosphaera ytuae</name>
    <dbReference type="NCBI Taxonomy" id="2820710"/>
    <lineage>
        <taxon>Bacteria</taxon>
        <taxon>Pseudomonadati</taxon>
        <taxon>Pseudomonadota</taxon>
        <taxon>Gammaproteobacteria</taxon>
        <taxon>Alteromonadales</taxon>
        <taxon>Pseudoalteromonadaceae</taxon>
        <taxon>Psychrosphaera</taxon>
    </lineage>
</organism>
<reference evidence="14" key="1">
    <citation type="submission" date="2021-03" db="EMBL/GenBank/DDBJ databases">
        <title>Description of Psychrosphaera ytuae sp. nov. isolated from deep sea sediment of South China Sea.</title>
        <authorList>
            <person name="Zhang J."/>
            <person name="Xu X.-D."/>
        </authorList>
    </citation>
    <scope>NUCLEOTIDE SEQUENCE</scope>
    <source>
        <strain evidence="14">MTZ26</strain>
    </source>
</reference>
<protein>
    <recommendedName>
        <fullName evidence="4">Outer-membrane lipoprotein LolB</fullName>
    </recommendedName>
</protein>
<keyword evidence="9" id="KW-0564">Palmitate</keyword>
<comment type="subcellular location">
    <subcellularLocation>
        <location evidence="1">Cell outer membrane</location>
        <topology evidence="1">Lipid-anchor</topology>
    </subcellularLocation>
</comment>
<dbReference type="GO" id="GO:0015031">
    <property type="term" value="P:protein transport"/>
    <property type="evidence" value="ECO:0007669"/>
    <property type="project" value="UniProtKB-KW"/>
</dbReference>
<dbReference type="AlphaFoldDB" id="A0A975DF23"/>
<keyword evidence="7" id="KW-0653">Protein transport</keyword>
<sequence length="214" mass="23903">MSIFRLGLLICCFFVLAGCTTRPSVTGSVPLKKPTSIAEIGNYTASGKILLVNGSDKQSGYFFWRRSESGYQFVVSTILGIDVFSLKVNENNAVVYVDGKEHNGDDPQLLLQSLTGQTLPLQHISKWLIGRVEGRGVFNLQKFTSGRPERFVFSPNSATTPLPTKVPTKMPINSSWSVHYQQYQSVDGLWLPSQIQISSSLNRIKLRINNWDLF</sequence>
<evidence type="ECO:0000256" key="5">
    <source>
        <dbReference type="ARBA" id="ARBA00022448"/>
    </source>
</evidence>
<dbReference type="KEGG" id="psym:J1N51_02920"/>
<evidence type="ECO:0000256" key="1">
    <source>
        <dbReference type="ARBA" id="ARBA00004459"/>
    </source>
</evidence>
<accession>A0A975DF23</accession>